<dbReference type="CDD" id="cd07769">
    <property type="entry name" value="ASKHA_NBD_FGGY_GK"/>
    <property type="match status" value="1"/>
</dbReference>
<dbReference type="PANTHER" id="PTHR10196">
    <property type="entry name" value="SUGAR KINASE"/>
    <property type="match status" value="1"/>
</dbReference>
<keyword evidence="5" id="KW-0319">Glycerol metabolism</keyword>
<comment type="caution">
    <text evidence="11">The sequence shown here is derived from an EMBL/GenBank/DDBJ whole genome shotgun (WGS) entry which is preliminary data.</text>
</comment>
<dbReference type="GO" id="GO:0004370">
    <property type="term" value="F:glycerol kinase activity"/>
    <property type="evidence" value="ECO:0007669"/>
    <property type="project" value="InterPro"/>
</dbReference>
<dbReference type="NCBIfam" id="TIGR01311">
    <property type="entry name" value="glycerol_kin"/>
    <property type="match status" value="1"/>
</dbReference>
<dbReference type="FunFam" id="3.30.420.40:FF:000008">
    <property type="entry name" value="Glycerol kinase"/>
    <property type="match status" value="1"/>
</dbReference>
<sequence>MTNKQGYLLTIDQSTSGTKALIIDSAGAIIAKSSVEHKQYYPSPGWVEHDPMEIYENVLRASEAVLQQAGIEPSRLAALTLTNQRETAVMWDRATGLPVCNAIVWQCQRTAERCETLKAAGYEEIVRAKTGLMLDPYFSAAKWRWMLEQVPYIDRLLEEGRLLAGTMDSWLLWKLSGGAVHATDYTNASRTSLFNIHELRWDTELCELFGVPIELLPEVKSSDAVFGVTNAKDSQLLSYPIPIAGIIGDSQAALFGQHCFETGMAKATYGTGTSVLMNIGEKPVAAENGLVLAIGWSIGGKVTYALEAVIRTSGDTIKWVRDNLGLFHTFAELEELLLQTHHNEGVYLVPAFVGLGAPYWEPQARAMISGMSRGTGRPHIIRAAIESIAYQVRDAIELIEEGTGIPLKMLRTDGGASDNATLMQFQADMLGCGVSKSDVAELSALGSAYMGGLGIGIWDSLSEIAKQMRKYEIYMPLMDQTHRAQNYEGWKRAVGVVLQDSAAVDHSPFAEASEAGSKKSIPCS</sequence>
<dbReference type="EMBL" id="WNZW01000002">
    <property type="protein sequence ID" value="MUG45126.1"/>
    <property type="molecule type" value="Genomic_DNA"/>
</dbReference>
<dbReference type="PIRSF" id="PIRSF000538">
    <property type="entry name" value="GlpK"/>
    <property type="match status" value="1"/>
</dbReference>
<evidence type="ECO:0000256" key="1">
    <source>
        <dbReference type="ARBA" id="ARBA00009156"/>
    </source>
</evidence>
<dbReference type="Pfam" id="PF02782">
    <property type="entry name" value="FGGY_C"/>
    <property type="match status" value="1"/>
</dbReference>
<dbReference type="OrthoDB" id="9805576at2"/>
<accession>A0A7X2Z031</accession>
<evidence type="ECO:0000256" key="5">
    <source>
        <dbReference type="ARBA" id="ARBA00022798"/>
    </source>
</evidence>
<evidence type="ECO:0000259" key="10">
    <source>
        <dbReference type="Pfam" id="PF02782"/>
    </source>
</evidence>
<comment type="similarity">
    <text evidence="1 8">Belongs to the FGGY kinase family.</text>
</comment>
<gene>
    <name evidence="11" type="primary">glpK</name>
    <name evidence="11" type="ORF">GNP95_08965</name>
</gene>
<dbReference type="GO" id="GO:0019563">
    <property type="term" value="P:glycerol catabolic process"/>
    <property type="evidence" value="ECO:0007669"/>
    <property type="project" value="TreeGrafter"/>
</dbReference>
<dbReference type="InterPro" id="IPR005999">
    <property type="entry name" value="Glycerol_kin"/>
</dbReference>
<dbReference type="AlphaFoldDB" id="A0A7X2Z031"/>
<protein>
    <recommendedName>
        <fullName evidence="7">ATP:glycerol 3-phosphotransferase</fullName>
    </recommendedName>
</protein>
<dbReference type="InterPro" id="IPR043129">
    <property type="entry name" value="ATPase_NBD"/>
</dbReference>
<proteinExistence type="inferred from homology"/>
<evidence type="ECO:0000256" key="6">
    <source>
        <dbReference type="ARBA" id="ARBA00022840"/>
    </source>
</evidence>
<feature type="domain" description="Carbohydrate kinase FGGY C-terminal" evidence="10">
    <location>
        <begin position="266"/>
        <end position="452"/>
    </location>
</feature>
<dbReference type="Gene3D" id="3.30.420.40">
    <property type="match status" value="2"/>
</dbReference>
<dbReference type="InterPro" id="IPR018484">
    <property type="entry name" value="FGGY_N"/>
</dbReference>
<dbReference type="PROSITE" id="PS00933">
    <property type="entry name" value="FGGY_KINASES_1"/>
    <property type="match status" value="1"/>
</dbReference>
<dbReference type="InterPro" id="IPR018483">
    <property type="entry name" value="Carb_kinase_FGGY_CS"/>
</dbReference>
<name>A0A7X2Z031_9BACL</name>
<evidence type="ECO:0000256" key="3">
    <source>
        <dbReference type="ARBA" id="ARBA00022741"/>
    </source>
</evidence>
<dbReference type="PROSITE" id="PS00445">
    <property type="entry name" value="FGGY_KINASES_2"/>
    <property type="match status" value="1"/>
</dbReference>
<keyword evidence="6" id="KW-0067">ATP-binding</keyword>
<dbReference type="GO" id="GO:0005524">
    <property type="term" value="F:ATP binding"/>
    <property type="evidence" value="ECO:0007669"/>
    <property type="project" value="UniProtKB-KW"/>
</dbReference>
<dbReference type="PANTHER" id="PTHR10196:SF69">
    <property type="entry name" value="GLYCEROL KINASE"/>
    <property type="match status" value="1"/>
</dbReference>
<dbReference type="RefSeq" id="WP_155610496.1">
    <property type="nucleotide sequence ID" value="NZ_WNZW01000002.1"/>
</dbReference>
<evidence type="ECO:0000259" key="9">
    <source>
        <dbReference type="Pfam" id="PF00370"/>
    </source>
</evidence>
<keyword evidence="2 8" id="KW-0808">Transferase</keyword>
<evidence type="ECO:0000313" key="11">
    <source>
        <dbReference type="EMBL" id="MUG45126.1"/>
    </source>
</evidence>
<dbReference type="Proteomes" id="UP000447876">
    <property type="component" value="Unassembled WGS sequence"/>
</dbReference>
<reference evidence="11 12" key="1">
    <citation type="submission" date="2019-11" db="EMBL/GenBank/DDBJ databases">
        <title>Draft genome sequences of five Paenibacillus species of dairy origin.</title>
        <authorList>
            <person name="Olajide A.M."/>
            <person name="Chen S."/>
            <person name="Lapointe G."/>
        </authorList>
    </citation>
    <scope>NUCLEOTIDE SEQUENCE [LARGE SCALE GENOMIC DNA]</scope>
    <source>
        <strain evidence="11 12">12CR55</strain>
    </source>
</reference>
<evidence type="ECO:0000256" key="4">
    <source>
        <dbReference type="ARBA" id="ARBA00022777"/>
    </source>
</evidence>
<evidence type="ECO:0000313" key="12">
    <source>
        <dbReference type="Proteomes" id="UP000447876"/>
    </source>
</evidence>
<dbReference type="InterPro" id="IPR000577">
    <property type="entry name" value="Carb_kinase_FGGY"/>
</dbReference>
<dbReference type="InterPro" id="IPR018485">
    <property type="entry name" value="FGGY_C"/>
</dbReference>
<keyword evidence="3" id="KW-0547">Nucleotide-binding</keyword>
<evidence type="ECO:0000256" key="8">
    <source>
        <dbReference type="RuleBase" id="RU003733"/>
    </source>
</evidence>
<dbReference type="Pfam" id="PF00370">
    <property type="entry name" value="FGGY_N"/>
    <property type="match status" value="1"/>
</dbReference>
<organism evidence="11 12">
    <name type="scientific">Paenibacillus woosongensis</name>
    <dbReference type="NCBI Taxonomy" id="307580"/>
    <lineage>
        <taxon>Bacteria</taxon>
        <taxon>Bacillati</taxon>
        <taxon>Bacillota</taxon>
        <taxon>Bacilli</taxon>
        <taxon>Bacillales</taxon>
        <taxon>Paenibacillaceae</taxon>
        <taxon>Paenibacillus</taxon>
    </lineage>
</organism>
<evidence type="ECO:0000256" key="7">
    <source>
        <dbReference type="ARBA" id="ARBA00043149"/>
    </source>
</evidence>
<dbReference type="GO" id="GO:0005829">
    <property type="term" value="C:cytosol"/>
    <property type="evidence" value="ECO:0007669"/>
    <property type="project" value="TreeGrafter"/>
</dbReference>
<dbReference type="GO" id="GO:0006072">
    <property type="term" value="P:glycerol-3-phosphate metabolic process"/>
    <property type="evidence" value="ECO:0007669"/>
    <property type="project" value="InterPro"/>
</dbReference>
<dbReference type="NCBIfam" id="NF000756">
    <property type="entry name" value="PRK00047.1"/>
    <property type="match status" value="1"/>
</dbReference>
<keyword evidence="4 8" id="KW-0418">Kinase</keyword>
<feature type="domain" description="Carbohydrate kinase FGGY N-terminal" evidence="9">
    <location>
        <begin position="7"/>
        <end position="256"/>
    </location>
</feature>
<evidence type="ECO:0000256" key="2">
    <source>
        <dbReference type="ARBA" id="ARBA00022679"/>
    </source>
</evidence>
<dbReference type="SUPFAM" id="SSF53067">
    <property type="entry name" value="Actin-like ATPase domain"/>
    <property type="match status" value="2"/>
</dbReference>